<sequence length="105" mass="11630">MPLVKIFSKQPLKVAASQLHVALAEIWGVQATPEVMKVLSLNFHDASGGEDVYIDIRAKQKPERTNEVLQSCCQRTAALLAQHGYSSKVRLETYEPSLQFSATSE</sequence>
<comment type="caution">
    <text evidence="1">The sequence shown here is derived from an EMBL/GenBank/DDBJ whole genome shotgun (WGS) entry which is preliminary data.</text>
</comment>
<gene>
    <name evidence="1" type="ORF">CCMP2556_LOCUS11261</name>
</gene>
<name>A0ABP0JG47_9DINO</name>
<dbReference type="EMBL" id="CAXAMN010005347">
    <property type="protein sequence ID" value="CAK9013395.1"/>
    <property type="molecule type" value="Genomic_DNA"/>
</dbReference>
<accession>A0ABP0JG47</accession>
<evidence type="ECO:0000313" key="1">
    <source>
        <dbReference type="EMBL" id="CAK9013395.1"/>
    </source>
</evidence>
<keyword evidence="2" id="KW-1185">Reference proteome</keyword>
<dbReference type="Proteomes" id="UP001642484">
    <property type="component" value="Unassembled WGS sequence"/>
</dbReference>
<organism evidence="1 2">
    <name type="scientific">Durusdinium trenchii</name>
    <dbReference type="NCBI Taxonomy" id="1381693"/>
    <lineage>
        <taxon>Eukaryota</taxon>
        <taxon>Sar</taxon>
        <taxon>Alveolata</taxon>
        <taxon>Dinophyceae</taxon>
        <taxon>Suessiales</taxon>
        <taxon>Symbiodiniaceae</taxon>
        <taxon>Durusdinium</taxon>
    </lineage>
</organism>
<reference evidence="1 2" key="1">
    <citation type="submission" date="2024-02" db="EMBL/GenBank/DDBJ databases">
        <authorList>
            <person name="Chen Y."/>
            <person name="Shah S."/>
            <person name="Dougan E. K."/>
            <person name="Thang M."/>
            <person name="Chan C."/>
        </authorList>
    </citation>
    <scope>NUCLEOTIDE SEQUENCE [LARGE SCALE GENOMIC DNA]</scope>
</reference>
<evidence type="ECO:0000313" key="2">
    <source>
        <dbReference type="Proteomes" id="UP001642484"/>
    </source>
</evidence>
<protein>
    <submittedName>
        <fullName evidence="1">Uncharacterized protein</fullName>
    </submittedName>
</protein>
<proteinExistence type="predicted"/>